<dbReference type="Pfam" id="PF08241">
    <property type="entry name" value="Methyltransf_11"/>
    <property type="match status" value="1"/>
</dbReference>
<sequence>MDNWLRPSESHIYVYHDVLMKPDFLAFADSSLSLLLMPHTLEISDMPYQTLIEAFRVLEPEGKLVISGFNPYSLWYYSHWFNGERLPEKQYCQPLTNLKKQIKSIGFEIEQGQFMVYVPPVNTERSLKRWHFMEAAGNRWWPSAAAVYGLVLRKRIAGVRPLPEWERTMKNSDEMVLGMALSTTTGEAKRGGLSKISKLD</sequence>
<dbReference type="Gene3D" id="3.40.50.150">
    <property type="entry name" value="Vaccinia Virus protein VP39"/>
    <property type="match status" value="1"/>
</dbReference>
<keyword evidence="2" id="KW-0808">Transferase</keyword>
<gene>
    <name evidence="2" type="ORF">NXS09_05270</name>
</gene>
<name>A0ABT2FC19_9NEIS</name>
<reference evidence="2" key="2">
    <citation type="journal article" date="2023" name="Curr. Microbiol.">
        <title>Neisseria montereyensis sp. nov., Isolated from Oropharynx of California Sea Lion (Zalophus californianus): Genomic, Phylogenetic, and Phenotypic Study.</title>
        <authorList>
            <person name="Volokhov D.V."/>
            <person name="Zagorodnyaya T.A."/>
            <person name="Furtak V.A."/>
            <person name="Nattanmai G."/>
            <person name="Randall L."/>
            <person name="Jose S."/>
            <person name="Gao Y."/>
            <person name="Gulland F.M."/>
            <person name="Eisenberg T."/>
            <person name="Delmonte P."/>
            <person name="Blom J."/>
            <person name="Mitchell K.K."/>
        </authorList>
    </citation>
    <scope>NUCLEOTIDE SEQUENCE</scope>
    <source>
        <strain evidence="2">CSL10203-ORH2</strain>
    </source>
</reference>
<proteinExistence type="predicted"/>
<dbReference type="GO" id="GO:0032259">
    <property type="term" value="P:methylation"/>
    <property type="evidence" value="ECO:0007669"/>
    <property type="project" value="UniProtKB-KW"/>
</dbReference>
<feature type="domain" description="Methyltransferase type 11" evidence="1">
    <location>
        <begin position="25"/>
        <end position="66"/>
    </location>
</feature>
<dbReference type="InterPro" id="IPR029063">
    <property type="entry name" value="SAM-dependent_MTases_sf"/>
</dbReference>
<keyword evidence="2" id="KW-0489">Methyltransferase</keyword>
<accession>A0ABT2FC19</accession>
<dbReference type="Proteomes" id="UP001166947">
    <property type="component" value="Unassembled WGS sequence"/>
</dbReference>
<dbReference type="InterPro" id="IPR013216">
    <property type="entry name" value="Methyltransf_11"/>
</dbReference>
<comment type="caution">
    <text evidence="2">The sequence shown here is derived from an EMBL/GenBank/DDBJ whole genome shotgun (WGS) entry which is preliminary data.</text>
</comment>
<keyword evidence="3" id="KW-1185">Reference proteome</keyword>
<dbReference type="EMBL" id="JANUXW010000003">
    <property type="protein sequence ID" value="MCS4533711.1"/>
    <property type="molecule type" value="Genomic_DNA"/>
</dbReference>
<organism evidence="2 3">
    <name type="scientific">Neisseria montereyensis</name>
    <dbReference type="NCBI Taxonomy" id="2973938"/>
    <lineage>
        <taxon>Bacteria</taxon>
        <taxon>Pseudomonadati</taxon>
        <taxon>Pseudomonadota</taxon>
        <taxon>Betaproteobacteria</taxon>
        <taxon>Neisseriales</taxon>
        <taxon>Neisseriaceae</taxon>
        <taxon>Neisseria</taxon>
    </lineage>
</organism>
<evidence type="ECO:0000313" key="3">
    <source>
        <dbReference type="Proteomes" id="UP001166947"/>
    </source>
</evidence>
<reference evidence="2" key="1">
    <citation type="submission" date="2022-08" db="EMBL/GenBank/DDBJ databases">
        <authorList>
            <person name="Volokhov D.V."/>
            <person name="Furtak V.A."/>
            <person name="Zagorodnyaya T.A."/>
        </authorList>
    </citation>
    <scope>NUCLEOTIDE SEQUENCE</scope>
    <source>
        <strain evidence="2">CSL10203-ORH2</strain>
    </source>
</reference>
<protein>
    <submittedName>
        <fullName evidence="2">Class I SAM-dependent methyltransferase</fullName>
    </submittedName>
</protein>
<evidence type="ECO:0000259" key="1">
    <source>
        <dbReference type="Pfam" id="PF08241"/>
    </source>
</evidence>
<dbReference type="GO" id="GO:0008168">
    <property type="term" value="F:methyltransferase activity"/>
    <property type="evidence" value="ECO:0007669"/>
    <property type="project" value="UniProtKB-KW"/>
</dbReference>
<evidence type="ECO:0000313" key="2">
    <source>
        <dbReference type="EMBL" id="MCS4533711.1"/>
    </source>
</evidence>
<dbReference type="SUPFAM" id="SSF53335">
    <property type="entry name" value="S-adenosyl-L-methionine-dependent methyltransferases"/>
    <property type="match status" value="1"/>
</dbReference>